<evidence type="ECO:0000259" key="1">
    <source>
        <dbReference type="PROSITE" id="PS50192"/>
    </source>
</evidence>
<gene>
    <name evidence="2" type="ORF">TA02835</name>
</gene>
<dbReference type="SUPFAM" id="SSF47661">
    <property type="entry name" value="t-snare proteins"/>
    <property type="match status" value="1"/>
</dbReference>
<accession>Q4UHK7</accession>
<protein>
    <recommendedName>
        <fullName evidence="1">t-SNARE coiled-coil homology domain-containing protein</fullName>
    </recommendedName>
</protein>
<dbReference type="eggNOG" id="ENOG502TN14">
    <property type="taxonomic scope" value="Eukaryota"/>
</dbReference>
<reference evidence="2 3" key="1">
    <citation type="journal article" date="2005" name="Science">
        <title>Genome of the host-cell transforming parasite Theileria annulata compared with T. parva.</title>
        <authorList>
            <person name="Pain A."/>
            <person name="Renauld H."/>
            <person name="Berriman M."/>
            <person name="Murphy L."/>
            <person name="Yeats C.A."/>
            <person name="Weir W."/>
            <person name="Kerhornou A."/>
            <person name="Aslett M."/>
            <person name="Bishop R."/>
            <person name="Bouchier C."/>
            <person name="Cochet M."/>
            <person name="Coulson R.M.R."/>
            <person name="Cronin A."/>
            <person name="de Villiers E.P."/>
            <person name="Fraser A."/>
            <person name="Fosker N."/>
            <person name="Gardner M."/>
            <person name="Goble A."/>
            <person name="Griffiths-Jones S."/>
            <person name="Harris D.E."/>
            <person name="Katzer F."/>
            <person name="Larke N."/>
            <person name="Lord A."/>
            <person name="Maser P."/>
            <person name="McKellar S."/>
            <person name="Mooney P."/>
            <person name="Morton F."/>
            <person name="Nene V."/>
            <person name="O'Neil S."/>
            <person name="Price C."/>
            <person name="Quail M.A."/>
            <person name="Rabbinowitsch E."/>
            <person name="Rawlings N.D."/>
            <person name="Rutter S."/>
            <person name="Saunders D."/>
            <person name="Seeger K."/>
            <person name="Shah T."/>
            <person name="Squares R."/>
            <person name="Squares S."/>
            <person name="Tivey A."/>
            <person name="Walker A.R."/>
            <person name="Woodward J."/>
            <person name="Dobbelaere D.A.E."/>
            <person name="Langsley G."/>
            <person name="Rajandream M.A."/>
            <person name="McKeever D."/>
            <person name="Shiels B."/>
            <person name="Tait A."/>
            <person name="Barrell B.G."/>
            <person name="Hall N."/>
        </authorList>
    </citation>
    <scope>NUCLEOTIDE SEQUENCE [LARGE SCALE GENOMIC DNA]</scope>
    <source>
        <strain evidence="3">Ankara</strain>
    </source>
</reference>
<organism evidence="2 3">
    <name type="scientific">Theileria annulata</name>
    <dbReference type="NCBI Taxonomy" id="5874"/>
    <lineage>
        <taxon>Eukaryota</taxon>
        <taxon>Sar</taxon>
        <taxon>Alveolata</taxon>
        <taxon>Apicomplexa</taxon>
        <taxon>Aconoidasida</taxon>
        <taxon>Piroplasmida</taxon>
        <taxon>Theileriidae</taxon>
        <taxon>Theileria</taxon>
    </lineage>
</organism>
<dbReference type="GeneID" id="3864412"/>
<sequence length="343" mass="39600">MGFQKNSALISMMDNENHWLLDIDDPCDKSLSTTPTDSETNFVNHSIRTNTKNSGFTNSVTKDTNSFTTEYTSDYSTDYSNGYSSEYNNGYCTDYSRDYSGANSVEYLGGSIDDSTPLFSADLETISLESYMSTISDLNREIEEFSKIVQTLALFKYYIKNRKPNTNVTELNKRFNCICADCSEKIRRIEDRLKRINYENHYVLVNRKRLELPYSEVRNRFNLQDSSVKKLRILIDTFNTVIREYTNLSKKLLSNSNKTMVTGINQTDSQDDKTLLNEMNDRVKQIELLEQSARDLNDLFIDLGNIIKKRGDNISSLENEILLSSEQIGNRLILILMINYSFR</sequence>
<dbReference type="GO" id="GO:0016020">
    <property type="term" value="C:membrane"/>
    <property type="evidence" value="ECO:0007669"/>
    <property type="project" value="InterPro"/>
</dbReference>
<dbReference type="Gene3D" id="1.20.58.70">
    <property type="match status" value="1"/>
</dbReference>
<dbReference type="EMBL" id="CR940347">
    <property type="protein sequence ID" value="CAI73432.1"/>
    <property type="molecule type" value="Genomic_DNA"/>
</dbReference>
<dbReference type="KEGG" id="tan:TA02835"/>
<feature type="domain" description="T-SNARE coiled-coil homology" evidence="1">
    <location>
        <begin position="276"/>
        <end position="321"/>
    </location>
</feature>
<dbReference type="VEuPathDB" id="PiroplasmaDB:TA02835"/>
<evidence type="ECO:0000313" key="3">
    <source>
        <dbReference type="Proteomes" id="UP000001950"/>
    </source>
</evidence>
<dbReference type="InterPro" id="IPR000727">
    <property type="entry name" value="T_SNARE_dom"/>
</dbReference>
<dbReference type="AlphaFoldDB" id="Q4UHK7"/>
<dbReference type="InterPro" id="IPR010989">
    <property type="entry name" value="SNARE"/>
</dbReference>
<dbReference type="Gene3D" id="1.20.5.110">
    <property type="match status" value="1"/>
</dbReference>
<dbReference type="RefSeq" id="XP_954109.1">
    <property type="nucleotide sequence ID" value="XM_949016.1"/>
</dbReference>
<keyword evidence="3" id="KW-1185">Reference proteome</keyword>
<dbReference type="OrthoDB" id="361926at2759"/>
<dbReference type="InParanoid" id="Q4UHK7"/>
<dbReference type="Proteomes" id="UP000001950">
    <property type="component" value="Chromosome 1"/>
</dbReference>
<proteinExistence type="predicted"/>
<dbReference type="PROSITE" id="PS50192">
    <property type="entry name" value="T_SNARE"/>
    <property type="match status" value="1"/>
</dbReference>
<dbReference type="GO" id="GO:0016192">
    <property type="term" value="P:vesicle-mediated transport"/>
    <property type="evidence" value="ECO:0007669"/>
    <property type="project" value="InterPro"/>
</dbReference>
<name>Q4UHK7_THEAN</name>
<evidence type="ECO:0000313" key="2">
    <source>
        <dbReference type="EMBL" id="CAI73432.1"/>
    </source>
</evidence>
<dbReference type="STRING" id="5874.Q4UHK7"/>